<dbReference type="InterPro" id="IPR007709">
    <property type="entry name" value="N-FG_amidohydro"/>
</dbReference>
<dbReference type="Proteomes" id="UP000049983">
    <property type="component" value="Unassembled WGS sequence"/>
</dbReference>
<dbReference type="GeneID" id="97668188"/>
<name>A0A0M6ZRM0_9HYPH</name>
<dbReference type="SUPFAM" id="SSF53187">
    <property type="entry name" value="Zn-dependent exopeptidases"/>
    <property type="match status" value="1"/>
</dbReference>
<dbReference type="RefSeq" id="WP_158510393.1">
    <property type="nucleotide sequence ID" value="NZ_CANKXR010000009.1"/>
</dbReference>
<dbReference type="InterPro" id="IPR011227">
    <property type="entry name" value="UCP029730"/>
</dbReference>
<dbReference type="STRING" id="311410.LA5095_03377"/>
<keyword evidence="2" id="KW-1185">Reference proteome</keyword>
<accession>A0A0M6ZRM0</accession>
<gene>
    <name evidence="1" type="ORF">LA5096_00743</name>
</gene>
<dbReference type="PIRSF" id="PIRSF029730">
    <property type="entry name" value="UCP029730"/>
    <property type="match status" value="1"/>
</dbReference>
<sequence>MLKEAAYSAENLGRNLLGNDDPDPVLCTRRKEGAEVVLVCEHAGRAIPASLGTLGLSQAELDRHIAWDIGALAVAERVAENLGADLIQQSYSRLVYDCNRPFESPDAIPEVSEDVAVPGNQNLSDAERMDRRRSIFEPYDAALTCLLEATPKRAAFSIHSFTPVYLGKHRPWHLGLLSRKDTRSAEIIAETIRHRDNRLLVGMNVPYMIEEDGDWFIPHHAEARGLAHCLVEIRNDLVDTPEGQKIWADHLTAAFLEVLEQTK</sequence>
<dbReference type="AlphaFoldDB" id="A0A0M6ZRM0"/>
<keyword evidence="1" id="KW-0378">Hydrolase</keyword>
<dbReference type="GO" id="GO:0016787">
    <property type="term" value="F:hydrolase activity"/>
    <property type="evidence" value="ECO:0007669"/>
    <property type="project" value="UniProtKB-KW"/>
</dbReference>
<evidence type="ECO:0000313" key="1">
    <source>
        <dbReference type="EMBL" id="CTQ65378.1"/>
    </source>
</evidence>
<dbReference type="Gene3D" id="3.40.630.40">
    <property type="entry name" value="Zn-dependent exopeptidases"/>
    <property type="match status" value="1"/>
</dbReference>
<evidence type="ECO:0000313" key="2">
    <source>
        <dbReference type="Proteomes" id="UP000049983"/>
    </source>
</evidence>
<proteinExistence type="predicted"/>
<dbReference type="EMBL" id="CXWC01000001">
    <property type="protein sequence ID" value="CTQ65378.1"/>
    <property type="molecule type" value="Genomic_DNA"/>
</dbReference>
<dbReference type="Pfam" id="PF05013">
    <property type="entry name" value="FGase"/>
    <property type="match status" value="1"/>
</dbReference>
<protein>
    <submittedName>
        <fullName evidence="1">Putative N-formylglutamate amidohydrolase</fullName>
    </submittedName>
</protein>
<reference evidence="2" key="1">
    <citation type="submission" date="2015-07" db="EMBL/GenBank/DDBJ databases">
        <authorList>
            <person name="Rodrigo-Torres Lidia"/>
            <person name="Arahal R.David."/>
        </authorList>
    </citation>
    <scope>NUCLEOTIDE SEQUENCE [LARGE SCALE GENOMIC DNA]</scope>
    <source>
        <strain evidence="2">CECT 5096</strain>
    </source>
</reference>
<organism evidence="1 2">
    <name type="scientific">Roseibium album</name>
    <dbReference type="NCBI Taxonomy" id="311410"/>
    <lineage>
        <taxon>Bacteria</taxon>
        <taxon>Pseudomonadati</taxon>
        <taxon>Pseudomonadota</taxon>
        <taxon>Alphaproteobacteria</taxon>
        <taxon>Hyphomicrobiales</taxon>
        <taxon>Stappiaceae</taxon>
        <taxon>Roseibium</taxon>
    </lineage>
</organism>